<keyword evidence="10" id="KW-0694">RNA-binding</keyword>
<dbReference type="SUPFAM" id="SSF55729">
    <property type="entry name" value="Acyl-CoA N-acyltransferases (Nat)"/>
    <property type="match status" value="1"/>
</dbReference>
<keyword evidence="9" id="KW-0479">Metal-binding</keyword>
<dbReference type="InterPro" id="IPR016181">
    <property type="entry name" value="Acyl_CoA_acyltransferase"/>
</dbReference>
<name>A0A6B1DAL5_9CHLR</name>
<evidence type="ECO:0000256" key="2">
    <source>
        <dbReference type="ARBA" id="ARBA00005217"/>
    </source>
</evidence>
<dbReference type="EC" id="2.3.1.311" evidence="14"/>
<evidence type="ECO:0000256" key="15">
    <source>
        <dbReference type="ARBA" id="ARBA00047372"/>
    </source>
</evidence>
<dbReference type="SFLD" id="SFLDG01086">
    <property type="entry name" value="elongater_protein-like"/>
    <property type="match status" value="1"/>
</dbReference>
<evidence type="ECO:0000259" key="16">
    <source>
        <dbReference type="SMART" id="SM00729"/>
    </source>
</evidence>
<keyword evidence="5" id="KW-0820">tRNA-binding</keyword>
<dbReference type="InterPro" id="IPR006638">
    <property type="entry name" value="Elp3/MiaA/NifB-like_rSAM"/>
</dbReference>
<organism evidence="17">
    <name type="scientific">Caldilineaceae bacterium SB0661_bin_32</name>
    <dbReference type="NCBI Taxonomy" id="2605255"/>
    <lineage>
        <taxon>Bacteria</taxon>
        <taxon>Bacillati</taxon>
        <taxon>Chloroflexota</taxon>
        <taxon>Caldilineae</taxon>
        <taxon>Caldilineales</taxon>
        <taxon>Caldilineaceae</taxon>
    </lineage>
</organism>
<comment type="catalytic activity">
    <reaction evidence="15">
        <text>uridine(34) in tRNA + acetyl-CoA + S-adenosyl-L-methionine + H2O = 5-(carboxymethyl)uridine(34) in tRNA + 5'-deoxyadenosine + L-methionine + CoA + 2 H(+)</text>
        <dbReference type="Rhea" id="RHEA:61020"/>
        <dbReference type="Rhea" id="RHEA-COMP:10407"/>
        <dbReference type="Rhea" id="RHEA-COMP:11727"/>
        <dbReference type="ChEBI" id="CHEBI:15377"/>
        <dbReference type="ChEBI" id="CHEBI:15378"/>
        <dbReference type="ChEBI" id="CHEBI:17319"/>
        <dbReference type="ChEBI" id="CHEBI:57287"/>
        <dbReference type="ChEBI" id="CHEBI:57288"/>
        <dbReference type="ChEBI" id="CHEBI:57844"/>
        <dbReference type="ChEBI" id="CHEBI:59789"/>
        <dbReference type="ChEBI" id="CHEBI:65315"/>
        <dbReference type="ChEBI" id="CHEBI:74882"/>
        <dbReference type="EC" id="2.3.1.311"/>
    </reaction>
    <physiologicalReaction direction="left-to-right" evidence="15">
        <dbReference type="Rhea" id="RHEA:61021"/>
    </physiologicalReaction>
</comment>
<dbReference type="SUPFAM" id="SSF102114">
    <property type="entry name" value="Radical SAM enzymes"/>
    <property type="match status" value="1"/>
</dbReference>
<dbReference type="InterPro" id="IPR058240">
    <property type="entry name" value="rSAM_sf"/>
</dbReference>
<evidence type="ECO:0000256" key="7">
    <source>
        <dbReference type="ARBA" id="ARBA00022691"/>
    </source>
</evidence>
<dbReference type="InterPro" id="IPR007197">
    <property type="entry name" value="rSAM"/>
</dbReference>
<keyword evidence="11" id="KW-0408">Iron</keyword>
<keyword evidence="8" id="KW-0819">tRNA processing</keyword>
<keyword evidence="12" id="KW-0411">Iron-sulfur</keyword>
<dbReference type="Pfam" id="PF16199">
    <property type="entry name" value="Radical_SAM_C"/>
    <property type="match status" value="1"/>
</dbReference>
<evidence type="ECO:0000256" key="4">
    <source>
        <dbReference type="ARBA" id="ARBA00022485"/>
    </source>
</evidence>
<keyword evidence="13" id="KW-0012">Acyltransferase</keyword>
<dbReference type="CDD" id="cd01335">
    <property type="entry name" value="Radical_SAM"/>
    <property type="match status" value="1"/>
</dbReference>
<keyword evidence="6" id="KW-0808">Transferase</keyword>
<comment type="cofactor">
    <cofactor evidence="1">
        <name>[4Fe-4S] cluster</name>
        <dbReference type="ChEBI" id="CHEBI:49883"/>
    </cofactor>
</comment>
<evidence type="ECO:0000256" key="6">
    <source>
        <dbReference type="ARBA" id="ARBA00022679"/>
    </source>
</evidence>
<evidence type="ECO:0000256" key="9">
    <source>
        <dbReference type="ARBA" id="ARBA00022723"/>
    </source>
</evidence>
<evidence type="ECO:0000313" key="17">
    <source>
        <dbReference type="EMBL" id="MYC97090.1"/>
    </source>
</evidence>
<dbReference type="InterPro" id="IPR039661">
    <property type="entry name" value="ELP3"/>
</dbReference>
<evidence type="ECO:0000256" key="8">
    <source>
        <dbReference type="ARBA" id="ARBA00022694"/>
    </source>
</evidence>
<dbReference type="GO" id="GO:0005737">
    <property type="term" value="C:cytoplasm"/>
    <property type="evidence" value="ECO:0007669"/>
    <property type="project" value="TreeGrafter"/>
</dbReference>
<accession>A0A6B1DAL5</accession>
<dbReference type="GO" id="GO:0000049">
    <property type="term" value="F:tRNA binding"/>
    <property type="evidence" value="ECO:0007669"/>
    <property type="project" value="UniProtKB-KW"/>
</dbReference>
<dbReference type="PANTHER" id="PTHR11135">
    <property type="entry name" value="HISTONE ACETYLTRANSFERASE-RELATED"/>
    <property type="match status" value="1"/>
</dbReference>
<evidence type="ECO:0000256" key="12">
    <source>
        <dbReference type="ARBA" id="ARBA00023014"/>
    </source>
</evidence>
<dbReference type="InterPro" id="IPR032432">
    <property type="entry name" value="Radical_SAM_C"/>
</dbReference>
<dbReference type="GO" id="GO:0051539">
    <property type="term" value="F:4 iron, 4 sulfur cluster binding"/>
    <property type="evidence" value="ECO:0007669"/>
    <property type="project" value="UniProtKB-KW"/>
</dbReference>
<dbReference type="SMART" id="SM00729">
    <property type="entry name" value="Elp3"/>
    <property type="match status" value="1"/>
</dbReference>
<evidence type="ECO:0000256" key="14">
    <source>
        <dbReference type="ARBA" id="ARBA00044771"/>
    </source>
</evidence>
<dbReference type="GO" id="GO:0046872">
    <property type="term" value="F:metal ion binding"/>
    <property type="evidence" value="ECO:0007669"/>
    <property type="project" value="UniProtKB-KW"/>
</dbReference>
<dbReference type="AlphaFoldDB" id="A0A6B1DAL5"/>
<dbReference type="SFLD" id="SFLDF00344">
    <property type="entry name" value="ELP3-like"/>
    <property type="match status" value="1"/>
</dbReference>
<dbReference type="EMBL" id="VXMH01000104">
    <property type="protein sequence ID" value="MYC97090.1"/>
    <property type="molecule type" value="Genomic_DNA"/>
</dbReference>
<comment type="pathway">
    <text evidence="2">tRNA modification.</text>
</comment>
<dbReference type="GO" id="GO:0033588">
    <property type="term" value="C:elongator holoenzyme complex"/>
    <property type="evidence" value="ECO:0007669"/>
    <property type="project" value="TreeGrafter"/>
</dbReference>
<evidence type="ECO:0000256" key="13">
    <source>
        <dbReference type="ARBA" id="ARBA00023315"/>
    </source>
</evidence>
<sequence>MKRVLAPEEIPAEVIQTSQEWQRKRSFEPAAHRTALAAIFRDVLAVQESEWDANRTLRSILARYPKDGKGFYAKSDLIAGFRLLIDEGELEPDSLLLDRIRMKPVRTSSGVAPVTVLTAPAGCPGECIFCPDDWRMPKSYIYDEPGAQRAERDGFDPFKQTFGRIDAFESIGHDTSKVELLILGGTWGAYSQDYREWFVRRCFDAMNTYGAPGYSPSSTLEEAQERNVLAARRNVGLVVETRPDWITPDEIRHMRRLGVTKVQIGVQSLEDNVLALNKRGHTVTEVREALGLLRTAGFKLHLHWMPNLYGATLESDRNSFRRFFDDPSIRPDELKIYPCSLIAGTELYEKWQAGDYTPYTEKELVALLADVKPTVPPYTRINRLFRDIPAHHIEAGVKTSNLREVVHEELSRRGERCGCIRCREVRRAQVREEALRLTVSTYPTDLTVEHFLQFVVDGEKGSGTLADFERAPLAGFLRLSLPKTPSAGSRAFLEEIHGNAMIREVHVYGPALAIGSAEKGAAQHVGVGTRLLNEARRLSRAAGFDSISVIAATGTQAYYAARGFESGELYMTGSTSTDSWNPKPP</sequence>
<evidence type="ECO:0000256" key="1">
    <source>
        <dbReference type="ARBA" id="ARBA00001966"/>
    </source>
</evidence>
<evidence type="ECO:0000256" key="3">
    <source>
        <dbReference type="ARBA" id="ARBA00005494"/>
    </source>
</evidence>
<evidence type="ECO:0000256" key="10">
    <source>
        <dbReference type="ARBA" id="ARBA00022884"/>
    </source>
</evidence>
<dbReference type="NCBIfam" id="TIGR01211">
    <property type="entry name" value="ELP3"/>
    <property type="match status" value="1"/>
</dbReference>
<dbReference type="SFLD" id="SFLDS00029">
    <property type="entry name" value="Radical_SAM"/>
    <property type="match status" value="1"/>
</dbReference>
<feature type="domain" description="Elp3/MiaA/NifB-like radical SAM core" evidence="16">
    <location>
        <begin position="113"/>
        <end position="370"/>
    </location>
</feature>
<dbReference type="Gene3D" id="3.40.630.30">
    <property type="match status" value="1"/>
</dbReference>
<reference evidence="17" key="1">
    <citation type="submission" date="2019-09" db="EMBL/GenBank/DDBJ databases">
        <title>Characterisation of the sponge microbiome using genome-centric metagenomics.</title>
        <authorList>
            <person name="Engelberts J.P."/>
            <person name="Robbins S.J."/>
            <person name="De Goeij J.M."/>
            <person name="Aranda M."/>
            <person name="Bell S.C."/>
            <person name="Webster N.S."/>
        </authorList>
    </citation>
    <scope>NUCLEOTIDE SEQUENCE</scope>
    <source>
        <strain evidence="17">SB0661_bin_32</strain>
    </source>
</reference>
<comment type="caution">
    <text evidence="17">The sequence shown here is derived from an EMBL/GenBank/DDBJ whole genome shotgun (WGS) entry which is preliminary data.</text>
</comment>
<evidence type="ECO:0000256" key="11">
    <source>
        <dbReference type="ARBA" id="ARBA00023004"/>
    </source>
</evidence>
<proteinExistence type="inferred from homology"/>
<keyword evidence="4" id="KW-0004">4Fe-4S</keyword>
<gene>
    <name evidence="17" type="ORF">F4X14_19200</name>
</gene>
<dbReference type="Gene3D" id="3.30.750.200">
    <property type="match status" value="1"/>
</dbReference>
<dbReference type="GO" id="GO:0002926">
    <property type="term" value="P:tRNA wobble base 5-methoxycarbonylmethyl-2-thiouridinylation"/>
    <property type="evidence" value="ECO:0007669"/>
    <property type="project" value="TreeGrafter"/>
</dbReference>
<dbReference type="PANTHER" id="PTHR11135:SF2">
    <property type="entry name" value="ELONGATOR COMPLEX PROTEIN 3"/>
    <property type="match status" value="1"/>
</dbReference>
<dbReference type="GO" id="GO:0106261">
    <property type="term" value="F:tRNA uridine(34) acetyltransferase activity"/>
    <property type="evidence" value="ECO:0007669"/>
    <property type="project" value="UniProtKB-EC"/>
</dbReference>
<protein>
    <recommendedName>
        <fullName evidence="14">tRNA carboxymethyluridine synthase</fullName>
        <ecNumber evidence="14">2.3.1.311</ecNumber>
    </recommendedName>
</protein>
<comment type="similarity">
    <text evidence="3">Belongs to the ELP3 family.</text>
</comment>
<dbReference type="InterPro" id="IPR034687">
    <property type="entry name" value="ELP3-like"/>
</dbReference>
<keyword evidence="7" id="KW-0949">S-adenosyl-L-methionine</keyword>
<evidence type="ECO:0000256" key="5">
    <source>
        <dbReference type="ARBA" id="ARBA00022555"/>
    </source>
</evidence>
<dbReference type="Pfam" id="PF04055">
    <property type="entry name" value="Radical_SAM"/>
    <property type="match status" value="1"/>
</dbReference>